<dbReference type="SMART" id="SM01244">
    <property type="entry name" value="IRS"/>
    <property type="match status" value="1"/>
</dbReference>
<organism evidence="4 5">
    <name type="scientific">Ignelater luminosus</name>
    <name type="common">Cucubano</name>
    <name type="synonym">Pyrophorus luminosus</name>
    <dbReference type="NCBI Taxonomy" id="2038154"/>
    <lineage>
        <taxon>Eukaryota</taxon>
        <taxon>Metazoa</taxon>
        <taxon>Ecdysozoa</taxon>
        <taxon>Arthropoda</taxon>
        <taxon>Hexapoda</taxon>
        <taxon>Insecta</taxon>
        <taxon>Pterygota</taxon>
        <taxon>Neoptera</taxon>
        <taxon>Endopterygota</taxon>
        <taxon>Coleoptera</taxon>
        <taxon>Polyphaga</taxon>
        <taxon>Elateriformia</taxon>
        <taxon>Elateroidea</taxon>
        <taxon>Elateridae</taxon>
        <taxon>Agrypninae</taxon>
        <taxon>Pyrophorini</taxon>
        <taxon>Ignelater</taxon>
    </lineage>
</organism>
<dbReference type="InterPro" id="IPR011993">
    <property type="entry name" value="PH-like_dom_sf"/>
</dbReference>
<evidence type="ECO:0008006" key="6">
    <source>
        <dbReference type="Google" id="ProtNLM"/>
    </source>
</evidence>
<dbReference type="EMBL" id="VTPC01001891">
    <property type="protein sequence ID" value="KAF2901061.1"/>
    <property type="molecule type" value="Genomic_DNA"/>
</dbReference>
<name>A0A8K0DBK6_IGNLU</name>
<evidence type="ECO:0000313" key="5">
    <source>
        <dbReference type="Proteomes" id="UP000801492"/>
    </source>
</evidence>
<feature type="region of interest" description="Disordered" evidence="1">
    <location>
        <begin position="470"/>
        <end position="489"/>
    </location>
</feature>
<dbReference type="GO" id="GO:0007169">
    <property type="term" value="P:cell surface receptor protein tyrosine kinase signaling pathway"/>
    <property type="evidence" value="ECO:0007669"/>
    <property type="project" value="TreeGrafter"/>
</dbReference>
<dbReference type="InterPro" id="IPR002404">
    <property type="entry name" value="IRS_PTB"/>
</dbReference>
<dbReference type="GO" id="GO:0007265">
    <property type="term" value="P:Ras protein signal transduction"/>
    <property type="evidence" value="ECO:0007669"/>
    <property type="project" value="TreeGrafter"/>
</dbReference>
<keyword evidence="5" id="KW-1185">Reference proteome</keyword>
<dbReference type="Pfam" id="PF00169">
    <property type="entry name" value="PH"/>
    <property type="match status" value="1"/>
</dbReference>
<feature type="region of interest" description="Disordered" evidence="1">
    <location>
        <begin position="300"/>
        <end position="322"/>
    </location>
</feature>
<dbReference type="GO" id="GO:0043410">
    <property type="term" value="P:positive regulation of MAPK cascade"/>
    <property type="evidence" value="ECO:0007669"/>
    <property type="project" value="TreeGrafter"/>
</dbReference>
<dbReference type="InterPro" id="IPR050996">
    <property type="entry name" value="Docking_Protein_DOK"/>
</dbReference>
<feature type="domain" description="PH" evidence="2">
    <location>
        <begin position="5"/>
        <end position="111"/>
    </location>
</feature>
<evidence type="ECO:0000313" key="4">
    <source>
        <dbReference type="EMBL" id="KAF2901061.1"/>
    </source>
</evidence>
<accession>A0A8K0DBK6</accession>
<evidence type="ECO:0000259" key="3">
    <source>
        <dbReference type="PROSITE" id="PS51064"/>
    </source>
</evidence>
<dbReference type="PANTHER" id="PTHR21258">
    <property type="entry name" value="DOCKING PROTEIN RELATED"/>
    <property type="match status" value="1"/>
</dbReference>
<dbReference type="Pfam" id="PF02174">
    <property type="entry name" value="IRS"/>
    <property type="match status" value="1"/>
</dbReference>
<protein>
    <recommendedName>
        <fullName evidence="6">Insulin receptor substrate 1</fullName>
    </recommendedName>
</protein>
<dbReference type="GO" id="GO:0005737">
    <property type="term" value="C:cytoplasm"/>
    <property type="evidence" value="ECO:0007669"/>
    <property type="project" value="TreeGrafter"/>
</dbReference>
<comment type="caution">
    <text evidence="4">The sequence shown here is derived from an EMBL/GenBank/DDBJ whole genome shotgun (WGS) entry which is preliminary data.</text>
</comment>
<gene>
    <name evidence="4" type="ORF">ILUMI_05117</name>
</gene>
<reference evidence="4" key="1">
    <citation type="submission" date="2019-08" db="EMBL/GenBank/DDBJ databases">
        <title>The genome of the North American firefly Photinus pyralis.</title>
        <authorList>
            <consortium name="Photinus pyralis genome working group"/>
            <person name="Fallon T.R."/>
            <person name="Sander Lower S.E."/>
            <person name="Weng J.-K."/>
        </authorList>
    </citation>
    <scope>NUCLEOTIDE SEQUENCE</scope>
    <source>
        <strain evidence="4">TRF0915ILg1</strain>
        <tissue evidence="4">Whole body</tissue>
    </source>
</reference>
<proteinExistence type="predicted"/>
<dbReference type="SMART" id="SM00233">
    <property type="entry name" value="PH"/>
    <property type="match status" value="1"/>
</dbReference>
<feature type="compositionally biased region" description="Polar residues" evidence="1">
    <location>
        <begin position="313"/>
        <end position="322"/>
    </location>
</feature>
<dbReference type="PROSITE" id="PS51064">
    <property type="entry name" value="IRS_PTB"/>
    <property type="match status" value="1"/>
</dbReference>
<dbReference type="InterPro" id="IPR001849">
    <property type="entry name" value="PH_domain"/>
</dbReference>
<dbReference type="SMART" id="SM00310">
    <property type="entry name" value="PTBI"/>
    <property type="match status" value="1"/>
</dbReference>
<feature type="domain" description="IRS-type PTB" evidence="3">
    <location>
        <begin position="132"/>
        <end position="237"/>
    </location>
</feature>
<dbReference type="SUPFAM" id="SSF50729">
    <property type="entry name" value="PH domain-like"/>
    <property type="match status" value="2"/>
</dbReference>
<dbReference type="Gene3D" id="2.30.29.30">
    <property type="entry name" value="Pleckstrin-homology domain (PH domain)/Phosphotyrosine-binding domain (PTB)"/>
    <property type="match status" value="2"/>
</dbReference>
<evidence type="ECO:0000259" key="2">
    <source>
        <dbReference type="PROSITE" id="PS50003"/>
    </source>
</evidence>
<dbReference type="PROSITE" id="PS50003">
    <property type="entry name" value="PH_DOMAIN"/>
    <property type="match status" value="1"/>
</dbReference>
<dbReference type="AlphaFoldDB" id="A0A8K0DBK6"/>
<dbReference type="OrthoDB" id="6243387at2759"/>
<dbReference type="PANTHER" id="PTHR21258:SF62">
    <property type="entry name" value="INSULIN RECEPTOR SUBSTRATE 1"/>
    <property type="match status" value="1"/>
</dbReference>
<sequence>MEQDKPIHSGILLLPPQGKLLIKKTWHQKFCQLHKASKFGIERLEIYDSIDEACITRSSSSRIITLENCVKITQKSQLTFSIITKTASYDFATSSEHALQEWLSSLQSVAFRDEVSKVTSIEEDNELYCSSGEGVFNVKLHPSEASIRCGLEPQHYILILTDTAIQLRTNEDNRLLYTWPYRFIRRYGYRDGKFTFEAGRKCESGEGTFHLEHSNQQEIFRCVASKMKSMKKLLNGETPSSVLNCGDNQFQAALSMEARSRSPLPPSLITSSSLQELDSASSNKSINLLLDLSVDKKLNSSTKMTPTKPPRKSLNTKTDTSSKFQNYEPVDKYDEIEYRNEAWKTLGTDDVKHTENIDCSEDFEEYVSWGRSKADQSPVEQKLPKASKIITQTTTEEDNYDRLNFFGSCSKLNVTKAGYKQVSPAPIVPIQSPPSFNDYDEVEPTMESIRIADDSHLGYAIIRKAPKEPVDHQFHNDDPYAIISKPKRV</sequence>
<dbReference type="Proteomes" id="UP000801492">
    <property type="component" value="Unassembled WGS sequence"/>
</dbReference>
<evidence type="ECO:0000256" key="1">
    <source>
        <dbReference type="SAM" id="MobiDB-lite"/>
    </source>
</evidence>